<evidence type="ECO:0000313" key="3">
    <source>
        <dbReference type="Proteomes" id="UP000245926"/>
    </source>
</evidence>
<organism evidence="2 3">
    <name type="scientific">Methylobacterium durans</name>
    <dbReference type="NCBI Taxonomy" id="2202825"/>
    <lineage>
        <taxon>Bacteria</taxon>
        <taxon>Pseudomonadati</taxon>
        <taxon>Pseudomonadota</taxon>
        <taxon>Alphaproteobacteria</taxon>
        <taxon>Hyphomicrobiales</taxon>
        <taxon>Methylobacteriaceae</taxon>
        <taxon>Methylobacterium</taxon>
    </lineage>
</organism>
<evidence type="ECO:0000256" key="1">
    <source>
        <dbReference type="SAM" id="Phobius"/>
    </source>
</evidence>
<dbReference type="RefSeq" id="WP_109887258.1">
    <property type="nucleotide sequence ID" value="NZ_CP029550.1"/>
</dbReference>
<feature type="transmembrane region" description="Helical" evidence="1">
    <location>
        <begin position="115"/>
        <end position="135"/>
    </location>
</feature>
<keyword evidence="1" id="KW-0812">Transmembrane</keyword>
<dbReference type="EMBL" id="CP029550">
    <property type="protein sequence ID" value="AWN39569.1"/>
    <property type="molecule type" value="Genomic_DNA"/>
</dbReference>
<evidence type="ECO:0000313" key="2">
    <source>
        <dbReference type="EMBL" id="AWN39569.1"/>
    </source>
</evidence>
<feature type="transmembrane region" description="Helical" evidence="1">
    <location>
        <begin position="324"/>
        <end position="344"/>
    </location>
</feature>
<dbReference type="OrthoDB" id="9811974at2"/>
<gene>
    <name evidence="2" type="ORF">DK389_02310</name>
</gene>
<sequence>MSKAALFTCAAATLALGIWTGLSRVGWDLPRAEAFSDLHGPLMILGVFGTLIGLERAVASGAHWPFVAPALSSAASLLLLIAPSRAPGAWAYVLAAAVTTLVALVAMLRQPAVFTLALEVGAVSLLTGSTLWATGQPVPDLVGWWLAFLVLTIAGERLELSRLLPGRSGSSPLFLLATGIFLAGAASGLMDATGSRLMGAGLLALAAWLARHDIAMRTIRGHGQPRFMAASMLAGYVWLGTAGLLLLIFPPGSTAYGYDMAVHAVLLGFVLSMVFGHALVILPAVGGVRVRYAPVLYGPLTVLHASVVFRLGADLFGSEAGRRWSSIATVIAILSFAASVAALTSGARRLLGRSES</sequence>
<feature type="transmembrane region" description="Helical" evidence="1">
    <location>
        <begin position="172"/>
        <end position="190"/>
    </location>
</feature>
<dbReference type="AlphaFoldDB" id="A0A2U8W0H9"/>
<keyword evidence="3" id="KW-1185">Reference proteome</keyword>
<feature type="transmembrane region" description="Helical" evidence="1">
    <location>
        <begin position="227"/>
        <end position="249"/>
    </location>
</feature>
<feature type="transmembrane region" description="Helical" evidence="1">
    <location>
        <begin position="141"/>
        <end position="160"/>
    </location>
</feature>
<evidence type="ECO:0008006" key="4">
    <source>
        <dbReference type="Google" id="ProtNLM"/>
    </source>
</evidence>
<dbReference type="Proteomes" id="UP000245926">
    <property type="component" value="Chromosome"/>
</dbReference>
<reference evidence="3" key="1">
    <citation type="submission" date="2018-05" db="EMBL/GenBank/DDBJ databases">
        <title>Complete Genome Sequence of Methylobacterium sp. 17SD2-17.</title>
        <authorList>
            <person name="Srinivasan S."/>
        </authorList>
    </citation>
    <scope>NUCLEOTIDE SEQUENCE [LARGE SCALE GENOMIC DNA]</scope>
    <source>
        <strain evidence="3">17SD2-17</strain>
    </source>
</reference>
<feature type="transmembrane region" description="Helical" evidence="1">
    <location>
        <begin position="89"/>
        <end position="108"/>
    </location>
</feature>
<feature type="transmembrane region" description="Helical" evidence="1">
    <location>
        <begin position="261"/>
        <end position="282"/>
    </location>
</feature>
<keyword evidence="1" id="KW-1133">Transmembrane helix</keyword>
<accession>A0A2U8W0H9</accession>
<protein>
    <recommendedName>
        <fullName evidence="4">NnrS family protein</fullName>
    </recommendedName>
</protein>
<proteinExistence type="predicted"/>
<keyword evidence="1" id="KW-0472">Membrane</keyword>
<name>A0A2U8W0H9_9HYPH</name>
<feature type="transmembrane region" description="Helical" evidence="1">
    <location>
        <begin position="66"/>
        <end position="83"/>
    </location>
</feature>
<dbReference type="KEGG" id="mets:DK389_02310"/>
<feature type="transmembrane region" description="Helical" evidence="1">
    <location>
        <begin position="294"/>
        <end position="312"/>
    </location>
</feature>